<sequence>MILFDLDGTLIDSNSIWEDIDSAFLGRRGLLSTEEYAHRMGQSIFPVAAQLTKDYFALDMTPQEIMDEWTHLAGDAYAHVPLKPGAAEFLEQCRLEGRRLALVTACVPGLCRTALSAHGLEQYFDKLVFAQELGLEKRDPLVFHRSAELLGVSPEGCTLYEDAPANCAAAKTAGMRVVGVYDPFYRRYEAEMRRTCDQYITSFTELL</sequence>
<dbReference type="NCBIfam" id="TIGR01509">
    <property type="entry name" value="HAD-SF-IA-v3"/>
    <property type="match status" value="1"/>
</dbReference>
<organism evidence="1">
    <name type="scientific">uncultured Eubacteriales bacterium</name>
    <dbReference type="NCBI Taxonomy" id="172733"/>
    <lineage>
        <taxon>Bacteria</taxon>
        <taxon>Bacillati</taxon>
        <taxon>Bacillota</taxon>
        <taxon>Clostridia</taxon>
        <taxon>Eubacteriales</taxon>
        <taxon>environmental samples</taxon>
    </lineage>
</organism>
<evidence type="ECO:0000313" key="1">
    <source>
        <dbReference type="EMBL" id="SBW07046.1"/>
    </source>
</evidence>
<gene>
    <name evidence="1" type="ORF">KL86CLO1_12249</name>
</gene>
<protein>
    <submittedName>
        <fullName evidence="1">HAD hydrolase, family IA, variant 3</fullName>
    </submittedName>
</protein>
<dbReference type="SFLD" id="SFLDG01129">
    <property type="entry name" value="C1.5:_HAD__Beta-PGM__Phosphata"/>
    <property type="match status" value="1"/>
</dbReference>
<proteinExistence type="predicted"/>
<dbReference type="InterPro" id="IPR036412">
    <property type="entry name" value="HAD-like_sf"/>
</dbReference>
<dbReference type="PANTHER" id="PTHR43434">
    <property type="entry name" value="PHOSPHOGLYCOLATE PHOSPHATASE"/>
    <property type="match status" value="1"/>
</dbReference>
<dbReference type="InterPro" id="IPR041492">
    <property type="entry name" value="HAD_2"/>
</dbReference>
<dbReference type="AlphaFoldDB" id="A0A212K5V0"/>
<dbReference type="Gene3D" id="3.40.50.1000">
    <property type="entry name" value="HAD superfamily/HAD-like"/>
    <property type="match status" value="1"/>
</dbReference>
<dbReference type="Pfam" id="PF13419">
    <property type="entry name" value="HAD_2"/>
    <property type="match status" value="1"/>
</dbReference>
<dbReference type="InterPro" id="IPR023198">
    <property type="entry name" value="PGP-like_dom2"/>
</dbReference>
<dbReference type="EMBL" id="FLUN01000001">
    <property type="protein sequence ID" value="SBW07046.1"/>
    <property type="molecule type" value="Genomic_DNA"/>
</dbReference>
<reference evidence="1" key="1">
    <citation type="submission" date="2016-04" db="EMBL/GenBank/DDBJ databases">
        <authorList>
            <person name="Evans L.H."/>
            <person name="Alamgir A."/>
            <person name="Owens N."/>
            <person name="Weber N.D."/>
            <person name="Virtaneva K."/>
            <person name="Barbian K."/>
            <person name="Babar A."/>
            <person name="Rosenke K."/>
        </authorList>
    </citation>
    <scope>NUCLEOTIDE SEQUENCE</scope>
    <source>
        <strain evidence="1">86</strain>
    </source>
</reference>
<dbReference type="SFLD" id="SFLDS00003">
    <property type="entry name" value="Haloacid_Dehalogenase"/>
    <property type="match status" value="1"/>
</dbReference>
<dbReference type="InterPro" id="IPR023214">
    <property type="entry name" value="HAD_sf"/>
</dbReference>
<keyword evidence="1" id="KW-0378">Hydrolase</keyword>
<dbReference type="Gene3D" id="1.10.150.240">
    <property type="entry name" value="Putative phosphatase, domain 2"/>
    <property type="match status" value="1"/>
</dbReference>
<dbReference type="GO" id="GO:0006281">
    <property type="term" value="P:DNA repair"/>
    <property type="evidence" value="ECO:0007669"/>
    <property type="project" value="TreeGrafter"/>
</dbReference>
<dbReference type="SUPFAM" id="SSF56784">
    <property type="entry name" value="HAD-like"/>
    <property type="match status" value="1"/>
</dbReference>
<dbReference type="CDD" id="cd07505">
    <property type="entry name" value="HAD_BPGM-like"/>
    <property type="match status" value="1"/>
</dbReference>
<name>A0A212K5V0_9FIRM</name>
<dbReference type="InterPro" id="IPR006439">
    <property type="entry name" value="HAD-SF_hydro_IA"/>
</dbReference>
<dbReference type="GO" id="GO:0008967">
    <property type="term" value="F:phosphoglycolate phosphatase activity"/>
    <property type="evidence" value="ECO:0007669"/>
    <property type="project" value="TreeGrafter"/>
</dbReference>
<dbReference type="GO" id="GO:0005829">
    <property type="term" value="C:cytosol"/>
    <property type="evidence" value="ECO:0007669"/>
    <property type="project" value="TreeGrafter"/>
</dbReference>
<accession>A0A212K5V0</accession>
<dbReference type="InterPro" id="IPR050155">
    <property type="entry name" value="HAD-like_hydrolase_sf"/>
</dbReference>
<dbReference type="PANTHER" id="PTHR43434:SF3">
    <property type="entry name" value="GMP_IMP NUCLEOTIDASE YRFG"/>
    <property type="match status" value="1"/>
</dbReference>